<dbReference type="Proteomes" id="UP000019681">
    <property type="component" value="Unassembled WGS sequence"/>
</dbReference>
<sequence>MRTNKKGICLYFKIFFILFLFGVLLPYLFNILVSNIFFIKDELLEGNSTFVMINVNRQKSIFSIIFKLLYKILIFDI</sequence>
<evidence type="ECO:0000256" key="1">
    <source>
        <dbReference type="SAM" id="Phobius"/>
    </source>
</evidence>
<dbReference type="EMBL" id="AZQP01000056">
    <property type="protein sequence ID" value="EYE87447.1"/>
    <property type="molecule type" value="Genomic_DNA"/>
</dbReference>
<keyword evidence="1" id="KW-0812">Transmembrane</keyword>
<dbReference type="AlphaFoldDB" id="A0A017RS28"/>
<reference evidence="2 3" key="1">
    <citation type="journal article" date="2014" name="Genome Announc.">
        <title>Draft Genome Sequence of Fervidicella metallireducens Strain AeBT, an Iron-Reducing Thermoanaerobe from the Great Artesian Basin.</title>
        <authorList>
            <person name="Patel B.K."/>
        </authorList>
    </citation>
    <scope>NUCLEOTIDE SEQUENCE [LARGE SCALE GENOMIC DNA]</scope>
    <source>
        <strain evidence="2 3">AeB</strain>
    </source>
</reference>
<dbReference type="STRING" id="1403537.Q428_13315"/>
<gene>
    <name evidence="2" type="ORF">Q428_13315</name>
</gene>
<comment type="caution">
    <text evidence="2">The sequence shown here is derived from an EMBL/GenBank/DDBJ whole genome shotgun (WGS) entry which is preliminary data.</text>
</comment>
<organism evidence="2 3">
    <name type="scientific">Fervidicella metallireducens AeB</name>
    <dbReference type="NCBI Taxonomy" id="1403537"/>
    <lineage>
        <taxon>Bacteria</taxon>
        <taxon>Bacillati</taxon>
        <taxon>Bacillota</taxon>
        <taxon>Clostridia</taxon>
        <taxon>Eubacteriales</taxon>
        <taxon>Clostridiaceae</taxon>
        <taxon>Fervidicella</taxon>
    </lineage>
</organism>
<proteinExistence type="predicted"/>
<keyword evidence="1" id="KW-1133">Transmembrane helix</keyword>
<evidence type="ECO:0000313" key="3">
    <source>
        <dbReference type="Proteomes" id="UP000019681"/>
    </source>
</evidence>
<feature type="transmembrane region" description="Helical" evidence="1">
    <location>
        <begin position="12"/>
        <end position="39"/>
    </location>
</feature>
<name>A0A017RS28_9CLOT</name>
<keyword evidence="3" id="KW-1185">Reference proteome</keyword>
<keyword evidence="1" id="KW-0472">Membrane</keyword>
<protein>
    <submittedName>
        <fullName evidence="2">Uncharacterized protein</fullName>
    </submittedName>
</protein>
<evidence type="ECO:0000313" key="2">
    <source>
        <dbReference type="EMBL" id="EYE87447.1"/>
    </source>
</evidence>
<accession>A0A017RS28</accession>